<evidence type="ECO:0000313" key="2">
    <source>
        <dbReference type="Proteomes" id="UP000184383"/>
    </source>
</evidence>
<sequence length="803" mass="88489">MSDIPFQPKSPGEWQKYSNSQVVTSIPLRKEQKSEQNTLIERDIYLDESKIEKPAARLLYLYADVFAFTKSEITISPAPYSEIQIVARVLTADKPVHLKLAPQGAGFQLWIFGYILDQPISVSVGNQAPLLLGLGLGKEYVGVKLNVHPDKINPEYQKAYNPVVDEDLQASLDTQLRVALALFWRNTSIAISICSYVAALTVNPALYSQINAQAVSLGQQLSVQAMTGPDMGYAPVLKISEYLPTVRDGLDAVTAFQDQYDRFQDNEANVEMQIAAWNAMLEHAQTQLSRGVNLSKVAWAKYQDACVVVARCQEEVNADNRNLSATKEAFNKGLVAWYAKTYLTAAFETLSAIIKFTNAPGILSLGFESSIGAALADIKGAIDEVIKAEKQPDHTGKIIKSSTLETLGDCMQALESLYPKTATLTAAIKELESDPKAKIPAIGEVTGSSGGDADSRAIITLTAWDKWSLECDQQLEYAISQSVAGASGYRLALRKQAVNGKTLAQAQAEAVKAGQEYVQAAMEVMACYQDISSLKELLKKYKGEKDKYALAKAKFFSRVLAIRTSVVMQMQKLVWAYRYWALADSTVVLDSQKPIVEFRNDLFTLEREIESADEKYATDFQPFNWTVPSKDLPANYGPLMVQGLKGENHSASFTLAPSTDPTDKESFASVFKDGSHFRLDGLETFLQGVVPRPEAVHNGVVQVDIDILTTGVYADIQGGKIFHFASLARQVRLSYDITAAGEVGETHVHAIFPTQQHAEPTPFTQWTIKLRNPEQLDLAGLSGVDLHWKGHARFVKKTSQKQE</sequence>
<dbReference type="GeneID" id="63752465"/>
<evidence type="ECO:0000313" key="1">
    <source>
        <dbReference type="EMBL" id="OJJ30198.1"/>
    </source>
</evidence>
<name>A0A1L9R5P0_ASPWE</name>
<dbReference type="PANTHER" id="PTHR34714">
    <property type="entry name" value="EGF-LIKE DOMAIN-CONTAINING PROTEIN"/>
    <property type="match status" value="1"/>
</dbReference>
<keyword evidence="2" id="KW-1185">Reference proteome</keyword>
<dbReference type="RefSeq" id="XP_040683875.1">
    <property type="nucleotide sequence ID" value="XM_040836617.1"/>
</dbReference>
<proteinExistence type="predicted"/>
<dbReference type="OrthoDB" id="3509531at2759"/>
<protein>
    <submittedName>
        <fullName evidence="1">Uncharacterized protein</fullName>
    </submittedName>
</protein>
<organism evidence="1 2">
    <name type="scientific">Aspergillus wentii DTO 134E9</name>
    <dbReference type="NCBI Taxonomy" id="1073089"/>
    <lineage>
        <taxon>Eukaryota</taxon>
        <taxon>Fungi</taxon>
        <taxon>Dikarya</taxon>
        <taxon>Ascomycota</taxon>
        <taxon>Pezizomycotina</taxon>
        <taxon>Eurotiomycetes</taxon>
        <taxon>Eurotiomycetidae</taxon>
        <taxon>Eurotiales</taxon>
        <taxon>Aspergillaceae</taxon>
        <taxon>Aspergillus</taxon>
        <taxon>Aspergillus subgen. Cremei</taxon>
    </lineage>
</organism>
<dbReference type="VEuPathDB" id="FungiDB:ASPWEDRAFT_45752"/>
<gene>
    <name evidence="1" type="ORF">ASPWEDRAFT_45752</name>
</gene>
<dbReference type="Proteomes" id="UP000184383">
    <property type="component" value="Unassembled WGS sequence"/>
</dbReference>
<accession>A0A1L9R5P0</accession>
<dbReference type="EMBL" id="KV878217">
    <property type="protein sequence ID" value="OJJ30198.1"/>
    <property type="molecule type" value="Genomic_DNA"/>
</dbReference>
<dbReference type="PANTHER" id="PTHR34714:SF2">
    <property type="entry name" value="EGF-LIKE DOMAIN-CONTAINING PROTEIN"/>
    <property type="match status" value="1"/>
</dbReference>
<dbReference type="AlphaFoldDB" id="A0A1L9R5P0"/>
<reference evidence="2" key="1">
    <citation type="journal article" date="2017" name="Genome Biol.">
        <title>Comparative genomics reveals high biological diversity and specific adaptations in the industrially and medically important fungal genus Aspergillus.</title>
        <authorList>
            <person name="de Vries R.P."/>
            <person name="Riley R."/>
            <person name="Wiebenga A."/>
            <person name="Aguilar-Osorio G."/>
            <person name="Amillis S."/>
            <person name="Uchima C.A."/>
            <person name="Anderluh G."/>
            <person name="Asadollahi M."/>
            <person name="Askin M."/>
            <person name="Barry K."/>
            <person name="Battaglia E."/>
            <person name="Bayram O."/>
            <person name="Benocci T."/>
            <person name="Braus-Stromeyer S.A."/>
            <person name="Caldana C."/>
            <person name="Canovas D."/>
            <person name="Cerqueira G.C."/>
            <person name="Chen F."/>
            <person name="Chen W."/>
            <person name="Choi C."/>
            <person name="Clum A."/>
            <person name="Dos Santos R.A."/>
            <person name="Damasio A.R."/>
            <person name="Diallinas G."/>
            <person name="Emri T."/>
            <person name="Fekete E."/>
            <person name="Flipphi M."/>
            <person name="Freyberg S."/>
            <person name="Gallo A."/>
            <person name="Gournas C."/>
            <person name="Habgood R."/>
            <person name="Hainaut M."/>
            <person name="Harispe M.L."/>
            <person name="Henrissat B."/>
            <person name="Hilden K.S."/>
            <person name="Hope R."/>
            <person name="Hossain A."/>
            <person name="Karabika E."/>
            <person name="Karaffa L."/>
            <person name="Karanyi Z."/>
            <person name="Krasevec N."/>
            <person name="Kuo A."/>
            <person name="Kusch H."/>
            <person name="LaButti K."/>
            <person name="Lagendijk E.L."/>
            <person name="Lapidus A."/>
            <person name="Levasseur A."/>
            <person name="Lindquist E."/>
            <person name="Lipzen A."/>
            <person name="Logrieco A.F."/>
            <person name="MacCabe A."/>
            <person name="Maekelae M.R."/>
            <person name="Malavazi I."/>
            <person name="Melin P."/>
            <person name="Meyer V."/>
            <person name="Mielnichuk N."/>
            <person name="Miskei M."/>
            <person name="Molnar A.P."/>
            <person name="Mule G."/>
            <person name="Ngan C.Y."/>
            <person name="Orejas M."/>
            <person name="Orosz E."/>
            <person name="Ouedraogo J.P."/>
            <person name="Overkamp K.M."/>
            <person name="Park H.-S."/>
            <person name="Perrone G."/>
            <person name="Piumi F."/>
            <person name="Punt P.J."/>
            <person name="Ram A.F."/>
            <person name="Ramon A."/>
            <person name="Rauscher S."/>
            <person name="Record E."/>
            <person name="Riano-Pachon D.M."/>
            <person name="Robert V."/>
            <person name="Roehrig J."/>
            <person name="Ruller R."/>
            <person name="Salamov A."/>
            <person name="Salih N.S."/>
            <person name="Samson R.A."/>
            <person name="Sandor E."/>
            <person name="Sanguinetti M."/>
            <person name="Schuetze T."/>
            <person name="Sepcic K."/>
            <person name="Shelest E."/>
            <person name="Sherlock G."/>
            <person name="Sophianopoulou V."/>
            <person name="Squina F.M."/>
            <person name="Sun H."/>
            <person name="Susca A."/>
            <person name="Todd R.B."/>
            <person name="Tsang A."/>
            <person name="Unkles S.E."/>
            <person name="van de Wiele N."/>
            <person name="van Rossen-Uffink D."/>
            <person name="Oliveira J.V."/>
            <person name="Vesth T.C."/>
            <person name="Visser J."/>
            <person name="Yu J.-H."/>
            <person name="Zhou M."/>
            <person name="Andersen M.R."/>
            <person name="Archer D.B."/>
            <person name="Baker S.E."/>
            <person name="Benoit I."/>
            <person name="Brakhage A.A."/>
            <person name="Braus G.H."/>
            <person name="Fischer R."/>
            <person name="Frisvad J.C."/>
            <person name="Goldman G.H."/>
            <person name="Houbraken J."/>
            <person name="Oakley B."/>
            <person name="Pocsi I."/>
            <person name="Scazzocchio C."/>
            <person name="Seiboth B."/>
            <person name="vanKuyk P.A."/>
            <person name="Wortman J."/>
            <person name="Dyer P.S."/>
            <person name="Grigoriev I.V."/>
        </authorList>
    </citation>
    <scope>NUCLEOTIDE SEQUENCE [LARGE SCALE GENOMIC DNA]</scope>
    <source>
        <strain evidence="2">DTO 134E9</strain>
    </source>
</reference>